<dbReference type="InterPro" id="IPR036638">
    <property type="entry name" value="HLH_DNA-bd_sf"/>
</dbReference>
<dbReference type="GO" id="GO:0000981">
    <property type="term" value="F:DNA-binding transcription factor activity, RNA polymerase II-specific"/>
    <property type="evidence" value="ECO:0007669"/>
    <property type="project" value="TreeGrafter"/>
</dbReference>
<dbReference type="InterPro" id="IPR011598">
    <property type="entry name" value="bHLH_dom"/>
</dbReference>
<reference evidence="3" key="2">
    <citation type="submission" date="2016-09" db="EMBL/GenBank/DDBJ databases">
        <authorList>
            <person name="Capua I."/>
            <person name="De Benedictis P."/>
            <person name="Joannis T."/>
            <person name="Lombin L.H."/>
            <person name="Cattoli G."/>
        </authorList>
    </citation>
    <scope>NUCLEOTIDE SEQUENCE</scope>
    <source>
        <strain evidence="3">12569</strain>
    </source>
</reference>
<name>V9PPM8_9METZ</name>
<dbReference type="AlphaFoldDB" id="V9PPM8"/>
<dbReference type="SMART" id="SM00353">
    <property type="entry name" value="HLH"/>
    <property type="match status" value="1"/>
</dbReference>
<organism evidence="3">
    <name type="scientific">Euplokamis dunlapae</name>
    <dbReference type="NCBI Taxonomy" id="1403701"/>
    <lineage>
        <taxon>Eukaryota</taxon>
        <taxon>Metazoa</taxon>
        <taxon>Ctenophora</taxon>
        <taxon>Tentaculata</taxon>
        <taxon>Cydippida</taxon>
        <taxon>Euplokamidae</taxon>
        <taxon>Euplokamis</taxon>
    </lineage>
</organism>
<dbReference type="SUPFAM" id="SSF47459">
    <property type="entry name" value="HLH, helix-loop-helix DNA-binding domain"/>
    <property type="match status" value="1"/>
</dbReference>
<sequence>PDRGSRERGAAIKLSDSIACCVLSCDSFCENMGMESFVTPFLAFPNGDQGNSESSQSSRNRKLSRKRRKLSGMKRIAATTRERSRIEHLNCAFITLGARIPTQPSDVKLTKVETLRLAMSYIMHLEKLLTDIESQDTESTGSAEVTSSADIREEGPMVRIYHPMAEHGDYTGPWQQYPLPVRPRVTHIDPGYVTKKKA</sequence>
<dbReference type="GO" id="GO:0046983">
    <property type="term" value="F:protein dimerization activity"/>
    <property type="evidence" value="ECO:0007669"/>
    <property type="project" value="InterPro"/>
</dbReference>
<dbReference type="PROSITE" id="PS50888">
    <property type="entry name" value="BHLH"/>
    <property type="match status" value="1"/>
</dbReference>
<evidence type="ECO:0000256" key="1">
    <source>
        <dbReference type="SAM" id="MobiDB-lite"/>
    </source>
</evidence>
<feature type="compositionally biased region" description="Low complexity" evidence="1">
    <location>
        <begin position="49"/>
        <end position="58"/>
    </location>
</feature>
<dbReference type="Pfam" id="PF00010">
    <property type="entry name" value="HLH"/>
    <property type="match status" value="1"/>
</dbReference>
<evidence type="ECO:0000259" key="2">
    <source>
        <dbReference type="PROSITE" id="PS50888"/>
    </source>
</evidence>
<dbReference type="Gene3D" id="4.10.280.10">
    <property type="entry name" value="Helix-loop-helix DNA-binding domain"/>
    <property type="match status" value="1"/>
</dbReference>
<dbReference type="PANTHER" id="PTHR23349:SF111">
    <property type="entry name" value="BHLH DOMAIN-CONTAINING PROTEIN"/>
    <property type="match status" value="1"/>
</dbReference>
<feature type="domain" description="BHLH" evidence="2">
    <location>
        <begin position="73"/>
        <end position="125"/>
    </location>
</feature>
<dbReference type="EMBL" id="KF317423">
    <property type="protein sequence ID" value="AHA51355.1"/>
    <property type="molecule type" value="mRNA"/>
</dbReference>
<proteinExistence type="evidence at transcript level"/>
<feature type="compositionally biased region" description="Basic residues" evidence="1">
    <location>
        <begin position="59"/>
        <end position="72"/>
    </location>
</feature>
<evidence type="ECO:0000313" key="3">
    <source>
        <dbReference type="EMBL" id="AHA51355.1"/>
    </source>
</evidence>
<dbReference type="PANTHER" id="PTHR23349">
    <property type="entry name" value="BASIC HELIX-LOOP-HELIX TRANSCRIPTION FACTOR, TWIST"/>
    <property type="match status" value="1"/>
</dbReference>
<protein>
    <submittedName>
        <fullName evidence="3">HLH domain-containing protein</fullName>
    </submittedName>
</protein>
<feature type="region of interest" description="Disordered" evidence="1">
    <location>
        <begin position="48"/>
        <end position="73"/>
    </location>
</feature>
<dbReference type="GO" id="GO:0032502">
    <property type="term" value="P:developmental process"/>
    <property type="evidence" value="ECO:0007669"/>
    <property type="project" value="TreeGrafter"/>
</dbReference>
<reference evidence="3" key="1">
    <citation type="journal article" date="2013" name="Science">
        <title>The genome of the ctenophore Mnemiopsis leidyi and its implications for cell type evolution.</title>
        <authorList>
            <consortium name="NISC Comparative Sequencing Program"/>
            <person name="Ryan J.F."/>
            <person name="Pang K."/>
            <person name="Schnitzler C.E."/>
            <person name="Nguyen A.D."/>
            <person name="Moreland R.T."/>
            <person name="Simmons D.K."/>
            <person name="Koch B.J."/>
            <person name="Francis W.R."/>
            <person name="Havlak P."/>
            <person name="Smith S.A."/>
            <person name="Putnam N.H."/>
            <person name="Haddock S.H."/>
            <person name="Dunn C.W."/>
            <person name="Wolfsberg T.G."/>
            <person name="Mullikin J.C."/>
            <person name="Martindale M.Q."/>
            <person name="Baxevanis A.D."/>
        </authorList>
    </citation>
    <scope>NUCLEOTIDE SEQUENCE</scope>
    <source>
        <strain evidence="3">12569</strain>
    </source>
</reference>
<dbReference type="InterPro" id="IPR050283">
    <property type="entry name" value="E-box_TF_Regulators"/>
</dbReference>
<accession>V9PPM8</accession>
<dbReference type="GO" id="GO:0000977">
    <property type="term" value="F:RNA polymerase II transcription regulatory region sequence-specific DNA binding"/>
    <property type="evidence" value="ECO:0007669"/>
    <property type="project" value="TreeGrafter"/>
</dbReference>
<feature type="non-terminal residue" evidence="3">
    <location>
        <position position="1"/>
    </location>
</feature>